<feature type="compositionally biased region" description="Low complexity" evidence="1">
    <location>
        <begin position="67"/>
        <end position="86"/>
    </location>
</feature>
<comment type="caution">
    <text evidence="2">The sequence shown here is derived from an EMBL/GenBank/DDBJ whole genome shotgun (WGS) entry which is preliminary data.</text>
</comment>
<dbReference type="Proteomes" id="UP000636888">
    <property type="component" value="Unassembled WGS sequence"/>
</dbReference>
<organism evidence="2 3">
    <name type="scientific">Geomesophilobacter sediminis</name>
    <dbReference type="NCBI Taxonomy" id="2798584"/>
    <lineage>
        <taxon>Bacteria</taxon>
        <taxon>Pseudomonadati</taxon>
        <taxon>Thermodesulfobacteriota</taxon>
        <taxon>Desulfuromonadia</taxon>
        <taxon>Geobacterales</taxon>
        <taxon>Geobacteraceae</taxon>
        <taxon>Geomesophilobacter</taxon>
    </lineage>
</organism>
<sequence length="120" mass="12185">MSVTGVSTTSPSQATLQQDLQSLRSAWQSGDLSTAKQSFAQLMQDMQGQGGTGQPKGMHGRHHHHGTAGASPTSSTQTASTSSTTSDPNQLAQNLLSVPVSGLLGFDPTANPPAAGSLLA</sequence>
<proteinExistence type="predicted"/>
<name>A0A8J7M136_9BACT</name>
<dbReference type="AlphaFoldDB" id="A0A8J7M136"/>
<evidence type="ECO:0000256" key="1">
    <source>
        <dbReference type="SAM" id="MobiDB-lite"/>
    </source>
</evidence>
<protein>
    <submittedName>
        <fullName evidence="2">Uncharacterized protein</fullName>
    </submittedName>
</protein>
<feature type="region of interest" description="Disordered" evidence="1">
    <location>
        <begin position="101"/>
        <end position="120"/>
    </location>
</feature>
<dbReference type="EMBL" id="JAEMHM010000016">
    <property type="protein sequence ID" value="MBJ6726679.1"/>
    <property type="molecule type" value="Genomic_DNA"/>
</dbReference>
<evidence type="ECO:0000313" key="2">
    <source>
        <dbReference type="EMBL" id="MBJ6726679.1"/>
    </source>
</evidence>
<dbReference type="RefSeq" id="WP_199385591.1">
    <property type="nucleotide sequence ID" value="NZ_JAEMHM010000016.1"/>
</dbReference>
<feature type="region of interest" description="Disordered" evidence="1">
    <location>
        <begin position="28"/>
        <end position="93"/>
    </location>
</feature>
<gene>
    <name evidence="2" type="ORF">JFN93_18360</name>
</gene>
<reference evidence="2" key="1">
    <citation type="submission" date="2020-12" db="EMBL/GenBank/DDBJ databases">
        <title>Geomonas sp. Red875, isolated from river sediment.</title>
        <authorList>
            <person name="Xu Z."/>
            <person name="Zhang Z."/>
            <person name="Masuda Y."/>
            <person name="Itoh H."/>
            <person name="Senoo K."/>
        </authorList>
    </citation>
    <scope>NUCLEOTIDE SEQUENCE</scope>
    <source>
        <strain evidence="2">Red875</strain>
    </source>
</reference>
<feature type="compositionally biased region" description="Polar residues" evidence="1">
    <location>
        <begin position="28"/>
        <end position="40"/>
    </location>
</feature>
<evidence type="ECO:0000313" key="3">
    <source>
        <dbReference type="Proteomes" id="UP000636888"/>
    </source>
</evidence>
<keyword evidence="3" id="KW-1185">Reference proteome</keyword>
<accession>A0A8J7M136</accession>